<accession>A0AAN7EMM4</accession>
<evidence type="ECO:0000256" key="1">
    <source>
        <dbReference type="SAM" id="Phobius"/>
    </source>
</evidence>
<keyword evidence="1" id="KW-0812">Transmembrane</keyword>
<reference evidence="2 3" key="1">
    <citation type="journal article" date="2023" name="G3 (Bethesda)">
        <title>A haplotype-resolved chromosome-scale genome for Quercus rubra L. provides insights into the genetics of adaptive traits for red oak species.</title>
        <authorList>
            <person name="Kapoor B."/>
            <person name="Jenkins J."/>
            <person name="Schmutz J."/>
            <person name="Zhebentyayeva T."/>
            <person name="Kuelheim C."/>
            <person name="Coggeshall M."/>
            <person name="Heim C."/>
            <person name="Lasky J.R."/>
            <person name="Leites L."/>
            <person name="Islam-Faridi N."/>
            <person name="Romero-Severson J."/>
            <person name="DeLeo V.L."/>
            <person name="Lucas S.M."/>
            <person name="Lazic D."/>
            <person name="Gailing O."/>
            <person name="Carlson J."/>
            <person name="Staton M."/>
        </authorList>
    </citation>
    <scope>NUCLEOTIDE SEQUENCE [LARGE SCALE GENOMIC DNA]</scope>
    <source>
        <strain evidence="2">Pseudo-F2</strain>
    </source>
</reference>
<gene>
    <name evidence="2" type="ORF">RGQ29_026865</name>
</gene>
<evidence type="ECO:0000313" key="2">
    <source>
        <dbReference type="EMBL" id="KAK4576077.1"/>
    </source>
</evidence>
<comment type="caution">
    <text evidence="2">The sequence shown here is derived from an EMBL/GenBank/DDBJ whole genome shotgun (WGS) entry which is preliminary data.</text>
</comment>
<dbReference type="PANTHER" id="PTHR37196">
    <property type="entry name" value="TRANSMEMBRANE PROTEIN"/>
    <property type="match status" value="1"/>
</dbReference>
<dbReference type="PANTHER" id="PTHR37196:SF2">
    <property type="entry name" value="TRANSMEMBRANE PROTEIN"/>
    <property type="match status" value="1"/>
</dbReference>
<name>A0AAN7EMM4_QUERU</name>
<keyword evidence="1" id="KW-1133">Transmembrane helix</keyword>
<organism evidence="2 3">
    <name type="scientific">Quercus rubra</name>
    <name type="common">Northern red oak</name>
    <name type="synonym">Quercus borealis</name>
    <dbReference type="NCBI Taxonomy" id="3512"/>
    <lineage>
        <taxon>Eukaryota</taxon>
        <taxon>Viridiplantae</taxon>
        <taxon>Streptophyta</taxon>
        <taxon>Embryophyta</taxon>
        <taxon>Tracheophyta</taxon>
        <taxon>Spermatophyta</taxon>
        <taxon>Magnoliopsida</taxon>
        <taxon>eudicotyledons</taxon>
        <taxon>Gunneridae</taxon>
        <taxon>Pentapetalae</taxon>
        <taxon>rosids</taxon>
        <taxon>fabids</taxon>
        <taxon>Fagales</taxon>
        <taxon>Fagaceae</taxon>
        <taxon>Quercus</taxon>
    </lineage>
</organism>
<proteinExistence type="predicted"/>
<dbReference type="Proteomes" id="UP001324115">
    <property type="component" value="Unassembled WGS sequence"/>
</dbReference>
<dbReference type="AlphaFoldDB" id="A0AAN7EMM4"/>
<sequence length="166" mass="18864">MKNRHVKISIPFYPIKTLSELNWLDNIRRGESSERENLLLHCCFATRSFTMLCIQFHAPLLPLQSQLKHKKYSRTPQLLWLSSCEATQFFPHRPNNLSLLAPRTNAIPYSLLLGASSEAEPADIKGQLQIISAVILSALFIANILLPIFISKDLGFDMESEEQKGK</sequence>
<keyword evidence="3" id="KW-1185">Reference proteome</keyword>
<keyword evidence="1" id="KW-0472">Membrane</keyword>
<protein>
    <submittedName>
        <fullName evidence="2">Uncharacterized protein</fullName>
    </submittedName>
</protein>
<evidence type="ECO:0000313" key="3">
    <source>
        <dbReference type="Proteomes" id="UP001324115"/>
    </source>
</evidence>
<feature type="transmembrane region" description="Helical" evidence="1">
    <location>
        <begin position="130"/>
        <end position="150"/>
    </location>
</feature>
<dbReference type="EMBL" id="JAXUIC010000008">
    <property type="protein sequence ID" value="KAK4576077.1"/>
    <property type="molecule type" value="Genomic_DNA"/>
</dbReference>